<protein>
    <submittedName>
        <fullName evidence="2">Uncharacterized protein</fullName>
    </submittedName>
</protein>
<accession>A0AAV7GJD4</accession>
<dbReference type="PANTHER" id="PTHR34683:SF2">
    <property type="entry name" value="EXPRESSED PROTEIN"/>
    <property type="match status" value="1"/>
</dbReference>
<evidence type="ECO:0000313" key="3">
    <source>
        <dbReference type="Proteomes" id="UP000775213"/>
    </source>
</evidence>
<reference evidence="2 3" key="1">
    <citation type="journal article" date="2021" name="Hortic Res">
        <title>Chromosome-scale assembly of the Dendrobium chrysotoxum genome enhances the understanding of orchid evolution.</title>
        <authorList>
            <person name="Zhang Y."/>
            <person name="Zhang G.Q."/>
            <person name="Zhang D."/>
            <person name="Liu X.D."/>
            <person name="Xu X.Y."/>
            <person name="Sun W.H."/>
            <person name="Yu X."/>
            <person name="Zhu X."/>
            <person name="Wang Z.W."/>
            <person name="Zhao X."/>
            <person name="Zhong W.Y."/>
            <person name="Chen H."/>
            <person name="Yin W.L."/>
            <person name="Huang T."/>
            <person name="Niu S.C."/>
            <person name="Liu Z.J."/>
        </authorList>
    </citation>
    <scope>NUCLEOTIDE SEQUENCE [LARGE SCALE GENOMIC DNA]</scope>
    <source>
        <strain evidence="2">Lindl</strain>
    </source>
</reference>
<gene>
    <name evidence="2" type="ORF">IEQ34_013959</name>
</gene>
<proteinExistence type="predicted"/>
<keyword evidence="3" id="KW-1185">Reference proteome</keyword>
<dbReference type="Proteomes" id="UP000775213">
    <property type="component" value="Unassembled WGS sequence"/>
</dbReference>
<evidence type="ECO:0000313" key="2">
    <source>
        <dbReference type="EMBL" id="KAH0456052.1"/>
    </source>
</evidence>
<dbReference type="AlphaFoldDB" id="A0AAV7GJD4"/>
<name>A0AAV7GJD4_DENCH</name>
<feature type="region of interest" description="Disordered" evidence="1">
    <location>
        <begin position="71"/>
        <end position="98"/>
    </location>
</feature>
<dbReference type="EMBL" id="JAGFBR010000013">
    <property type="protein sequence ID" value="KAH0456052.1"/>
    <property type="molecule type" value="Genomic_DNA"/>
</dbReference>
<dbReference type="PANTHER" id="PTHR34683">
    <property type="entry name" value="EXPRESSED PROTEIN-RELATED"/>
    <property type="match status" value="1"/>
</dbReference>
<evidence type="ECO:0000256" key="1">
    <source>
        <dbReference type="SAM" id="MobiDB-lite"/>
    </source>
</evidence>
<organism evidence="2 3">
    <name type="scientific">Dendrobium chrysotoxum</name>
    <name type="common">Orchid</name>
    <dbReference type="NCBI Taxonomy" id="161865"/>
    <lineage>
        <taxon>Eukaryota</taxon>
        <taxon>Viridiplantae</taxon>
        <taxon>Streptophyta</taxon>
        <taxon>Embryophyta</taxon>
        <taxon>Tracheophyta</taxon>
        <taxon>Spermatophyta</taxon>
        <taxon>Magnoliopsida</taxon>
        <taxon>Liliopsida</taxon>
        <taxon>Asparagales</taxon>
        <taxon>Orchidaceae</taxon>
        <taxon>Epidendroideae</taxon>
        <taxon>Malaxideae</taxon>
        <taxon>Dendrobiinae</taxon>
        <taxon>Dendrobium</taxon>
    </lineage>
</organism>
<comment type="caution">
    <text evidence="2">The sequence shown here is derived from an EMBL/GenBank/DDBJ whole genome shotgun (WGS) entry which is preliminary data.</text>
</comment>
<sequence length="116" mass="12459">MAYAQRLPLDKSGQEQSSFKLVCLLSRPMDVLCTLSSYEMKKAGIVFTTSLAAASSLVSSSFTYDYRAGSPFGNEGSPSSESKEAGSGSVRGGDSEKFAPRFDGLRFIETLVTAHR</sequence>